<gene>
    <name evidence="2" type="ORF">CEXT_94661</name>
</gene>
<accession>A0AAV4NR02</accession>
<evidence type="ECO:0000313" key="2">
    <source>
        <dbReference type="EMBL" id="GIX87227.1"/>
    </source>
</evidence>
<comment type="caution">
    <text evidence="2">The sequence shown here is derived from an EMBL/GenBank/DDBJ whole genome shotgun (WGS) entry which is preliminary data.</text>
</comment>
<sequence>MRKVKDLETLAKEVEISSQPQPAEVIPAASAIQAAPTTEPKSSGPATKRKNPANDDDEGFITVQKKKGQAGSRLFYSTGRTNTTLPRRYVSDVITTRSPESNHRLYQWASHCGATHPGVLVTRTIVHDSTYSNK</sequence>
<reference evidence="2 3" key="1">
    <citation type="submission" date="2021-06" db="EMBL/GenBank/DDBJ databases">
        <title>Caerostris extrusa draft genome.</title>
        <authorList>
            <person name="Kono N."/>
            <person name="Arakawa K."/>
        </authorList>
    </citation>
    <scope>NUCLEOTIDE SEQUENCE [LARGE SCALE GENOMIC DNA]</scope>
</reference>
<dbReference type="Proteomes" id="UP001054945">
    <property type="component" value="Unassembled WGS sequence"/>
</dbReference>
<feature type="compositionally biased region" description="Polar residues" evidence="1">
    <location>
        <begin position="35"/>
        <end position="45"/>
    </location>
</feature>
<proteinExistence type="predicted"/>
<protein>
    <submittedName>
        <fullName evidence="2">Uncharacterized protein</fullName>
    </submittedName>
</protein>
<organism evidence="2 3">
    <name type="scientific">Caerostris extrusa</name>
    <name type="common">Bark spider</name>
    <name type="synonym">Caerostris bankana</name>
    <dbReference type="NCBI Taxonomy" id="172846"/>
    <lineage>
        <taxon>Eukaryota</taxon>
        <taxon>Metazoa</taxon>
        <taxon>Ecdysozoa</taxon>
        <taxon>Arthropoda</taxon>
        <taxon>Chelicerata</taxon>
        <taxon>Arachnida</taxon>
        <taxon>Araneae</taxon>
        <taxon>Araneomorphae</taxon>
        <taxon>Entelegynae</taxon>
        <taxon>Araneoidea</taxon>
        <taxon>Araneidae</taxon>
        <taxon>Caerostris</taxon>
    </lineage>
</organism>
<evidence type="ECO:0000256" key="1">
    <source>
        <dbReference type="SAM" id="MobiDB-lite"/>
    </source>
</evidence>
<feature type="region of interest" description="Disordered" evidence="1">
    <location>
        <begin position="15"/>
        <end position="59"/>
    </location>
</feature>
<dbReference type="AlphaFoldDB" id="A0AAV4NR02"/>
<name>A0AAV4NR02_CAEEX</name>
<evidence type="ECO:0000313" key="3">
    <source>
        <dbReference type="Proteomes" id="UP001054945"/>
    </source>
</evidence>
<keyword evidence="3" id="KW-1185">Reference proteome</keyword>
<dbReference type="EMBL" id="BPLR01003663">
    <property type="protein sequence ID" value="GIX87227.1"/>
    <property type="molecule type" value="Genomic_DNA"/>
</dbReference>